<gene>
    <name evidence="2" type="ORF">ACFQ4P_10140</name>
</gene>
<dbReference type="Proteomes" id="UP001597196">
    <property type="component" value="Unassembled WGS sequence"/>
</dbReference>
<evidence type="ECO:0000313" key="3">
    <source>
        <dbReference type="Proteomes" id="UP001597196"/>
    </source>
</evidence>
<sequence length="55" mass="5993">MKELRIVYCTVTVLAFIVCALVAVLTAVEGLWFITITMAFVDVALIAAAVYVLED</sequence>
<proteinExistence type="predicted"/>
<dbReference type="EMBL" id="JBHTOC010000014">
    <property type="protein sequence ID" value="MFD1430607.1"/>
    <property type="molecule type" value="Genomic_DNA"/>
</dbReference>
<keyword evidence="3" id="KW-1185">Reference proteome</keyword>
<feature type="transmembrane region" description="Helical" evidence="1">
    <location>
        <begin position="31"/>
        <end position="53"/>
    </location>
</feature>
<dbReference type="RefSeq" id="WP_203628600.1">
    <property type="nucleotide sequence ID" value="NZ_BOLQ01000037.1"/>
</dbReference>
<keyword evidence="1" id="KW-1133">Transmembrane helix</keyword>
<organism evidence="2 3">
    <name type="scientific">Lacticaseibacillus mingshuiensis</name>
    <dbReference type="NCBI Taxonomy" id="2799574"/>
    <lineage>
        <taxon>Bacteria</taxon>
        <taxon>Bacillati</taxon>
        <taxon>Bacillota</taxon>
        <taxon>Bacilli</taxon>
        <taxon>Lactobacillales</taxon>
        <taxon>Lactobacillaceae</taxon>
        <taxon>Lacticaseibacillus</taxon>
    </lineage>
</organism>
<accession>A0ABW4CJP7</accession>
<evidence type="ECO:0000256" key="1">
    <source>
        <dbReference type="SAM" id="Phobius"/>
    </source>
</evidence>
<name>A0ABW4CJP7_9LACO</name>
<protein>
    <submittedName>
        <fullName evidence="2">Uncharacterized protein</fullName>
    </submittedName>
</protein>
<feature type="transmembrane region" description="Helical" evidence="1">
    <location>
        <begin position="7"/>
        <end position="25"/>
    </location>
</feature>
<keyword evidence="1" id="KW-0812">Transmembrane</keyword>
<keyword evidence="1" id="KW-0472">Membrane</keyword>
<evidence type="ECO:0000313" key="2">
    <source>
        <dbReference type="EMBL" id="MFD1430607.1"/>
    </source>
</evidence>
<comment type="caution">
    <text evidence="2">The sequence shown here is derived from an EMBL/GenBank/DDBJ whole genome shotgun (WGS) entry which is preliminary data.</text>
</comment>
<reference evidence="3" key="1">
    <citation type="journal article" date="2019" name="Int. J. Syst. Evol. Microbiol.">
        <title>The Global Catalogue of Microorganisms (GCM) 10K type strain sequencing project: providing services to taxonomists for standard genome sequencing and annotation.</title>
        <authorList>
            <consortium name="The Broad Institute Genomics Platform"/>
            <consortium name="The Broad Institute Genome Sequencing Center for Infectious Disease"/>
            <person name="Wu L."/>
            <person name="Ma J."/>
        </authorList>
    </citation>
    <scope>NUCLEOTIDE SEQUENCE [LARGE SCALE GENOMIC DNA]</scope>
    <source>
        <strain evidence="3">CCM 8980</strain>
    </source>
</reference>